<protein>
    <recommendedName>
        <fullName evidence="2">DNL-type domain-containing protein</fullName>
    </recommendedName>
</protein>
<reference evidence="3" key="1">
    <citation type="submission" date="2020-06" db="EMBL/GenBank/DDBJ databases">
        <title>WGS assembly of Ceratodon purpureus strain R40.</title>
        <authorList>
            <person name="Carey S.B."/>
            <person name="Jenkins J."/>
            <person name="Shu S."/>
            <person name="Lovell J.T."/>
            <person name="Sreedasyam A."/>
            <person name="Maumus F."/>
            <person name="Tiley G.P."/>
            <person name="Fernandez-Pozo N."/>
            <person name="Barry K."/>
            <person name="Chen C."/>
            <person name="Wang M."/>
            <person name="Lipzen A."/>
            <person name="Daum C."/>
            <person name="Saski C.A."/>
            <person name="Payton A.C."/>
            <person name="Mcbreen J.C."/>
            <person name="Conrad R.E."/>
            <person name="Kollar L.M."/>
            <person name="Olsson S."/>
            <person name="Huttunen S."/>
            <person name="Landis J.B."/>
            <person name="Wickett N.J."/>
            <person name="Johnson M.G."/>
            <person name="Rensing S.A."/>
            <person name="Grimwood J."/>
            <person name="Schmutz J."/>
            <person name="Mcdaniel S.F."/>
        </authorList>
    </citation>
    <scope>NUCLEOTIDE SEQUENCE</scope>
    <source>
        <strain evidence="3">R40</strain>
    </source>
</reference>
<dbReference type="GO" id="GO:0005739">
    <property type="term" value="C:mitochondrion"/>
    <property type="evidence" value="ECO:0007669"/>
    <property type="project" value="TreeGrafter"/>
</dbReference>
<dbReference type="GO" id="GO:0006457">
    <property type="term" value="P:protein folding"/>
    <property type="evidence" value="ECO:0007669"/>
    <property type="project" value="TreeGrafter"/>
</dbReference>
<name>A0A8T0GZH3_CERPU</name>
<dbReference type="GO" id="GO:0030150">
    <property type="term" value="P:protein import into mitochondrial matrix"/>
    <property type="evidence" value="ECO:0007669"/>
    <property type="project" value="TreeGrafter"/>
</dbReference>
<keyword evidence="1" id="KW-0862">Zinc</keyword>
<dbReference type="GO" id="GO:0050821">
    <property type="term" value="P:protein stabilization"/>
    <property type="evidence" value="ECO:0007669"/>
    <property type="project" value="TreeGrafter"/>
</dbReference>
<dbReference type="InterPro" id="IPR024158">
    <property type="entry name" value="Mt_import_TIM15"/>
</dbReference>
<dbReference type="InterPro" id="IPR007853">
    <property type="entry name" value="Znf_DNL-typ"/>
</dbReference>
<feature type="domain" description="DNL-type" evidence="2">
    <location>
        <begin position="121"/>
        <end position="192"/>
    </location>
</feature>
<comment type="caution">
    <text evidence="3">The sequence shown here is derived from an EMBL/GenBank/DDBJ whole genome shotgun (WGS) entry which is preliminary data.</text>
</comment>
<gene>
    <name evidence="3" type="ORF">KC19_8G043300</name>
</gene>
<dbReference type="GO" id="GO:0008270">
    <property type="term" value="F:zinc ion binding"/>
    <property type="evidence" value="ECO:0007669"/>
    <property type="project" value="UniProtKB-KW"/>
</dbReference>
<proteinExistence type="predicted"/>
<keyword evidence="1" id="KW-0863">Zinc-finger</keyword>
<accession>A0A8T0GZH3</accession>
<evidence type="ECO:0000313" key="4">
    <source>
        <dbReference type="Proteomes" id="UP000822688"/>
    </source>
</evidence>
<sequence length="192" mass="21028">MVIGTMAMTQVSGITCPQSVSRSCCNGRLQQPVVVVSGIGSSRMDSTLRFARLSYNSGASHIKAGLNGFTTLGNRCQRRTCKGRVSCQLGGAASSREDEIGPDANVPSMSDGTSVQFDLNLPRRSTLLEFTCNVCKARTQRMINPDAFRRGTIYVQCGSCEVYHQLVDNLNLVKEYDFKNEVDPSMRNDLEV</sequence>
<evidence type="ECO:0000313" key="3">
    <source>
        <dbReference type="EMBL" id="KAG0563589.1"/>
    </source>
</evidence>
<dbReference type="AlphaFoldDB" id="A0A8T0GZH3"/>
<evidence type="ECO:0000259" key="2">
    <source>
        <dbReference type="PROSITE" id="PS51501"/>
    </source>
</evidence>
<keyword evidence="4" id="KW-1185">Reference proteome</keyword>
<organism evidence="3 4">
    <name type="scientific">Ceratodon purpureus</name>
    <name type="common">Fire moss</name>
    <name type="synonym">Dicranum purpureum</name>
    <dbReference type="NCBI Taxonomy" id="3225"/>
    <lineage>
        <taxon>Eukaryota</taxon>
        <taxon>Viridiplantae</taxon>
        <taxon>Streptophyta</taxon>
        <taxon>Embryophyta</taxon>
        <taxon>Bryophyta</taxon>
        <taxon>Bryophytina</taxon>
        <taxon>Bryopsida</taxon>
        <taxon>Dicranidae</taxon>
        <taxon>Pseudoditrichales</taxon>
        <taxon>Ditrichaceae</taxon>
        <taxon>Ceratodon</taxon>
    </lineage>
</organism>
<dbReference type="PANTHER" id="PTHR20922">
    <property type="entry name" value="DNL-TYPE ZINC FINGER PROTEIN"/>
    <property type="match status" value="1"/>
</dbReference>
<dbReference type="Pfam" id="PF05180">
    <property type="entry name" value="zf-DNL"/>
    <property type="match status" value="1"/>
</dbReference>
<dbReference type="Proteomes" id="UP000822688">
    <property type="component" value="Chromosome 8"/>
</dbReference>
<dbReference type="EMBL" id="CM026429">
    <property type="protein sequence ID" value="KAG0563589.1"/>
    <property type="molecule type" value="Genomic_DNA"/>
</dbReference>
<evidence type="ECO:0000256" key="1">
    <source>
        <dbReference type="PROSITE-ProRule" id="PRU00834"/>
    </source>
</evidence>
<dbReference type="PROSITE" id="PS51501">
    <property type="entry name" value="ZF_DNL"/>
    <property type="match status" value="1"/>
</dbReference>
<dbReference type="PANTHER" id="PTHR20922:SF19">
    <property type="entry name" value="F24J5.3"/>
    <property type="match status" value="1"/>
</dbReference>
<dbReference type="GO" id="GO:0051087">
    <property type="term" value="F:protein-folding chaperone binding"/>
    <property type="evidence" value="ECO:0007669"/>
    <property type="project" value="TreeGrafter"/>
</dbReference>
<keyword evidence="1" id="KW-0479">Metal-binding</keyword>